<keyword evidence="4 6" id="KW-1133">Transmembrane helix</keyword>
<dbReference type="AlphaFoldDB" id="A0A1C3K724"/>
<keyword evidence="9" id="KW-1185">Reference proteome</keyword>
<evidence type="ECO:0000256" key="3">
    <source>
        <dbReference type="ARBA" id="ARBA00022692"/>
    </source>
</evidence>
<dbReference type="CDD" id="cd06581">
    <property type="entry name" value="TM_PBP1_LivM_like"/>
    <property type="match status" value="1"/>
</dbReference>
<dbReference type="EMBL" id="LT907988">
    <property type="protein sequence ID" value="SOE46075.1"/>
    <property type="molecule type" value="Genomic_DNA"/>
</dbReference>
<dbReference type="KEGG" id="odi:ODI_R0119"/>
<dbReference type="GO" id="GO:0015658">
    <property type="term" value="F:branched-chain amino acid transmembrane transporter activity"/>
    <property type="evidence" value="ECO:0007669"/>
    <property type="project" value="InterPro"/>
</dbReference>
<dbReference type="InterPro" id="IPR043428">
    <property type="entry name" value="LivM-like"/>
</dbReference>
<sequence>MNALQATTGARGKRVAHGLFIAWVLLLAASPFLVDNYMVRLATFVCMYAALAMSWNFIGGYAGYPSFSTAAFVGLGSYAGGLLQNAGVPMVLAWVGATLFVSAFAALAGAAILRMKGHYFAIGSISMVEVLRLVTSLWSDVTGGGDGLNIAIMPGGPDFAARVFLYAMLAVMLCAWVTTLLVDRSRLGFGLRCISQNEDAADMVGIAVNRYKTAAYTLSAIYCGTVGAIYASWVSYIAPTDAFGILLTLKVPVMTMLGGVGTVYGPIVGSAAFVLMEETIWARFLDYHQAILGVIIVLLIFFLPGGLLKIDYRRVLGRARKPAAEASSKAVRA</sequence>
<dbReference type="STRING" id="1851544.ODI_03302"/>
<dbReference type="RefSeq" id="WP_067758310.1">
    <property type="nucleotide sequence ID" value="NZ_LT907988.1"/>
</dbReference>
<dbReference type="PANTHER" id="PTHR30482:SF10">
    <property type="entry name" value="HIGH-AFFINITY BRANCHED-CHAIN AMINO ACID TRANSPORT PROTEIN BRAE"/>
    <property type="match status" value="1"/>
</dbReference>
<evidence type="ECO:0000256" key="2">
    <source>
        <dbReference type="ARBA" id="ARBA00022475"/>
    </source>
</evidence>
<organism evidence="7 9">
    <name type="scientific">Orrella dioscoreae</name>
    <dbReference type="NCBI Taxonomy" id="1851544"/>
    <lineage>
        <taxon>Bacteria</taxon>
        <taxon>Pseudomonadati</taxon>
        <taxon>Pseudomonadota</taxon>
        <taxon>Betaproteobacteria</taxon>
        <taxon>Burkholderiales</taxon>
        <taxon>Alcaligenaceae</taxon>
        <taxon>Orrella</taxon>
    </lineage>
</organism>
<feature type="transmembrane region" description="Helical" evidence="6">
    <location>
        <begin position="15"/>
        <end position="34"/>
    </location>
</feature>
<feature type="transmembrane region" description="Helical" evidence="6">
    <location>
        <begin position="41"/>
        <end position="58"/>
    </location>
</feature>
<proteinExistence type="predicted"/>
<reference evidence="8 9" key="2">
    <citation type="submission" date="2017-08" db="EMBL/GenBank/DDBJ databases">
        <authorList>
            <person name="de Groot N.N."/>
        </authorList>
    </citation>
    <scope>NUCLEOTIDE SEQUENCE [LARGE SCALE GENOMIC DNA]</scope>
    <source>
        <strain evidence="8">Orrdi1</strain>
    </source>
</reference>
<dbReference type="Pfam" id="PF02653">
    <property type="entry name" value="BPD_transp_2"/>
    <property type="match status" value="1"/>
</dbReference>
<keyword evidence="3 6" id="KW-0812">Transmembrane</keyword>
<protein>
    <submittedName>
        <fullName evidence="7">Branched-chain amino acid transport system permease protein LivM (TC 3.A.1.4.1)</fullName>
    </submittedName>
</protein>
<evidence type="ECO:0000256" key="5">
    <source>
        <dbReference type="ARBA" id="ARBA00023136"/>
    </source>
</evidence>
<feature type="transmembrane region" description="Helical" evidence="6">
    <location>
        <begin position="91"/>
        <end position="112"/>
    </location>
</feature>
<evidence type="ECO:0000256" key="1">
    <source>
        <dbReference type="ARBA" id="ARBA00004651"/>
    </source>
</evidence>
<evidence type="ECO:0000256" key="4">
    <source>
        <dbReference type="ARBA" id="ARBA00022989"/>
    </source>
</evidence>
<dbReference type="OrthoDB" id="9814461at2"/>
<evidence type="ECO:0000256" key="6">
    <source>
        <dbReference type="SAM" id="Phobius"/>
    </source>
</evidence>
<feature type="transmembrane region" description="Helical" evidence="6">
    <location>
        <begin position="287"/>
        <end position="308"/>
    </location>
</feature>
<feature type="transmembrane region" description="Helical" evidence="6">
    <location>
        <begin position="159"/>
        <end position="182"/>
    </location>
</feature>
<evidence type="ECO:0000313" key="9">
    <source>
        <dbReference type="Proteomes" id="UP000078558"/>
    </source>
</evidence>
<dbReference type="InterPro" id="IPR001851">
    <property type="entry name" value="ABC_transp_permease"/>
</dbReference>
<feature type="transmembrane region" description="Helical" evidence="6">
    <location>
        <begin position="213"/>
        <end position="233"/>
    </location>
</feature>
<feature type="transmembrane region" description="Helical" evidence="6">
    <location>
        <begin position="119"/>
        <end position="139"/>
    </location>
</feature>
<keyword evidence="2" id="KW-1003">Cell membrane</keyword>
<accession>A0A1C3K724</accession>
<evidence type="ECO:0000313" key="8">
    <source>
        <dbReference type="EMBL" id="SOE46075.1"/>
    </source>
</evidence>
<reference evidence="7 9" key="1">
    <citation type="submission" date="2016-06" db="EMBL/GenBank/DDBJ databases">
        <authorList>
            <person name="Kjaerup R.B."/>
            <person name="Dalgaard T.S."/>
            <person name="Juul-Madsen H.R."/>
        </authorList>
    </citation>
    <scope>NUCLEOTIDE SEQUENCE [LARGE SCALE GENOMIC DNA]</scope>
    <source>
        <strain evidence="7">Orrdi1</strain>
    </source>
</reference>
<name>A0A1C3K724_9BURK</name>
<feature type="transmembrane region" description="Helical" evidence="6">
    <location>
        <begin position="253"/>
        <end position="275"/>
    </location>
</feature>
<evidence type="ECO:0000313" key="7">
    <source>
        <dbReference type="EMBL" id="SBT27195.1"/>
    </source>
</evidence>
<dbReference type="Proteomes" id="UP000078558">
    <property type="component" value="Chromosome I"/>
</dbReference>
<dbReference type="PANTHER" id="PTHR30482">
    <property type="entry name" value="HIGH-AFFINITY BRANCHED-CHAIN AMINO ACID TRANSPORT SYSTEM PERMEASE"/>
    <property type="match status" value="1"/>
</dbReference>
<dbReference type="GO" id="GO:0005886">
    <property type="term" value="C:plasma membrane"/>
    <property type="evidence" value="ECO:0007669"/>
    <property type="project" value="UniProtKB-SubCell"/>
</dbReference>
<comment type="subcellular location">
    <subcellularLocation>
        <location evidence="1">Cell membrane</location>
        <topology evidence="1">Multi-pass membrane protein</topology>
    </subcellularLocation>
</comment>
<keyword evidence="5 6" id="KW-0472">Membrane</keyword>
<dbReference type="EMBL" id="FLRC01000052">
    <property type="protein sequence ID" value="SBT27195.1"/>
    <property type="molecule type" value="Genomic_DNA"/>
</dbReference>
<gene>
    <name evidence="7" type="ORF">ODI_03302</name>
    <name evidence="8" type="ORF">ODI_R0119</name>
</gene>